<name>A0A2P2IYI1_RHIMU</name>
<reference evidence="1" key="1">
    <citation type="submission" date="2018-02" db="EMBL/GenBank/DDBJ databases">
        <title>Rhizophora mucronata_Transcriptome.</title>
        <authorList>
            <person name="Meera S.P."/>
            <person name="Sreeshan A."/>
            <person name="Augustine A."/>
        </authorList>
    </citation>
    <scope>NUCLEOTIDE SEQUENCE</scope>
    <source>
        <tissue evidence="1">Leaf</tissue>
    </source>
</reference>
<dbReference type="EMBL" id="GGEC01005810">
    <property type="protein sequence ID" value="MBW86293.1"/>
    <property type="molecule type" value="Transcribed_RNA"/>
</dbReference>
<accession>A0A2P2IYI1</accession>
<organism evidence="1">
    <name type="scientific">Rhizophora mucronata</name>
    <name type="common">Asiatic mangrove</name>
    <dbReference type="NCBI Taxonomy" id="61149"/>
    <lineage>
        <taxon>Eukaryota</taxon>
        <taxon>Viridiplantae</taxon>
        <taxon>Streptophyta</taxon>
        <taxon>Embryophyta</taxon>
        <taxon>Tracheophyta</taxon>
        <taxon>Spermatophyta</taxon>
        <taxon>Magnoliopsida</taxon>
        <taxon>eudicotyledons</taxon>
        <taxon>Gunneridae</taxon>
        <taxon>Pentapetalae</taxon>
        <taxon>rosids</taxon>
        <taxon>fabids</taxon>
        <taxon>Malpighiales</taxon>
        <taxon>Rhizophoraceae</taxon>
        <taxon>Rhizophora</taxon>
    </lineage>
</organism>
<evidence type="ECO:0000313" key="1">
    <source>
        <dbReference type="EMBL" id="MBW86293.1"/>
    </source>
</evidence>
<dbReference type="AlphaFoldDB" id="A0A2P2IYI1"/>
<proteinExistence type="predicted"/>
<sequence>MKFHLSMKKEDLAQFKKSLIMYPKEKNPYSRKACWNFARNYIRRIIELSCREMILDFIPSLLYLFLPHQCLS</sequence>
<protein>
    <submittedName>
        <fullName evidence="1">Uncharacterized protein</fullName>
    </submittedName>
</protein>